<organism evidence="2">
    <name type="scientific">marine metagenome</name>
    <dbReference type="NCBI Taxonomy" id="408172"/>
    <lineage>
        <taxon>unclassified sequences</taxon>
        <taxon>metagenomes</taxon>
        <taxon>ecological metagenomes</taxon>
    </lineage>
</organism>
<dbReference type="EMBL" id="UINC01133587">
    <property type="protein sequence ID" value="SVD16602.1"/>
    <property type="molecule type" value="Genomic_DNA"/>
</dbReference>
<dbReference type="Pfam" id="PF01883">
    <property type="entry name" value="FeS_assembly_P"/>
    <property type="match status" value="1"/>
</dbReference>
<gene>
    <name evidence="2" type="ORF">METZ01_LOCUS369456</name>
</gene>
<sequence length="52" mass="5651">MSQQGIDESAVLEALKVIQDPDLHRDIVSLGFVKQVSIDGEMVSVVIELTTP</sequence>
<dbReference type="Gene3D" id="3.30.300.130">
    <property type="entry name" value="Fe-S cluster assembly (FSCA)"/>
    <property type="match status" value="1"/>
</dbReference>
<dbReference type="InterPro" id="IPR034904">
    <property type="entry name" value="FSCA_dom_sf"/>
</dbReference>
<reference evidence="2" key="1">
    <citation type="submission" date="2018-05" db="EMBL/GenBank/DDBJ databases">
        <authorList>
            <person name="Lanie J.A."/>
            <person name="Ng W.-L."/>
            <person name="Kazmierczak K.M."/>
            <person name="Andrzejewski T.M."/>
            <person name="Davidsen T.M."/>
            <person name="Wayne K.J."/>
            <person name="Tettelin H."/>
            <person name="Glass J.I."/>
            <person name="Rusch D."/>
            <person name="Podicherti R."/>
            <person name="Tsui H.-C.T."/>
            <person name="Winkler M.E."/>
        </authorList>
    </citation>
    <scope>NUCLEOTIDE SEQUENCE</scope>
</reference>
<dbReference type="SUPFAM" id="SSF117916">
    <property type="entry name" value="Fe-S cluster assembly (FSCA) domain-like"/>
    <property type="match status" value="1"/>
</dbReference>
<evidence type="ECO:0000313" key="2">
    <source>
        <dbReference type="EMBL" id="SVD16602.1"/>
    </source>
</evidence>
<feature type="domain" description="MIP18 family-like" evidence="1">
    <location>
        <begin position="8"/>
        <end position="52"/>
    </location>
</feature>
<accession>A0A382T479</accession>
<protein>
    <recommendedName>
        <fullName evidence="1">MIP18 family-like domain-containing protein</fullName>
    </recommendedName>
</protein>
<dbReference type="AlphaFoldDB" id="A0A382T479"/>
<feature type="non-terminal residue" evidence="2">
    <location>
        <position position="52"/>
    </location>
</feature>
<proteinExistence type="predicted"/>
<dbReference type="InterPro" id="IPR002744">
    <property type="entry name" value="MIP18-like"/>
</dbReference>
<evidence type="ECO:0000259" key="1">
    <source>
        <dbReference type="Pfam" id="PF01883"/>
    </source>
</evidence>
<name>A0A382T479_9ZZZZ</name>